<dbReference type="RefSeq" id="WP_129350686.1">
    <property type="nucleotide sequence ID" value="NZ_CP012670.1"/>
</dbReference>
<dbReference type="Proteomes" id="UP000295781">
    <property type="component" value="Chromosome"/>
</dbReference>
<gene>
    <name evidence="2" type="ORF">SOCEGT47_050540</name>
</gene>
<sequence>MAPGGGISLVELVVLGWSSAAAPAPIPIRIDFDAPAGCSTAAAFYDALRARTDRVRLATEGERSWNVHVRLSRAGSGVHGELRVIHERGETDTRTVKGASCDTVVQALSLTASLAVDEVVAESAPPVPVAPPPAAPAPREPAPPVDAAREAPPFRLEIGAHAVLTQVVAPHVSFGGALAARMTQQRMDDVFSPSLGVALIHARNDLLQSAGNAAIQWTAAALAACPLRWQITGFLGVQPCATTAVGWLAATGRGVMYPESVVRSWWSAGGLVRAAASFGGGTAVELEAGISAPLVHRRFILLSPEVNVGETPVISPLVGLGITHLF</sequence>
<dbReference type="EMBL" id="CP012670">
    <property type="protein sequence ID" value="AUX24516.1"/>
    <property type="molecule type" value="Genomic_DNA"/>
</dbReference>
<proteinExistence type="predicted"/>
<name>A0A4P2Q5Z4_SORCE</name>
<organism evidence="2 3">
    <name type="scientific">Sorangium cellulosum</name>
    <name type="common">Polyangium cellulosum</name>
    <dbReference type="NCBI Taxonomy" id="56"/>
    <lineage>
        <taxon>Bacteria</taxon>
        <taxon>Pseudomonadati</taxon>
        <taxon>Myxococcota</taxon>
        <taxon>Polyangia</taxon>
        <taxon>Polyangiales</taxon>
        <taxon>Polyangiaceae</taxon>
        <taxon>Sorangium</taxon>
    </lineage>
</organism>
<reference evidence="2 3" key="1">
    <citation type="submission" date="2015-09" db="EMBL/GenBank/DDBJ databases">
        <title>Sorangium comparison.</title>
        <authorList>
            <person name="Zaburannyi N."/>
            <person name="Bunk B."/>
            <person name="Overmann J."/>
            <person name="Mueller R."/>
        </authorList>
    </citation>
    <scope>NUCLEOTIDE SEQUENCE [LARGE SCALE GENOMIC DNA]</scope>
    <source>
        <strain evidence="2 3">So ceGT47</strain>
    </source>
</reference>
<evidence type="ECO:0000313" key="2">
    <source>
        <dbReference type="EMBL" id="AUX24516.1"/>
    </source>
</evidence>
<dbReference type="AlphaFoldDB" id="A0A4P2Q5Z4"/>
<feature type="region of interest" description="Disordered" evidence="1">
    <location>
        <begin position="124"/>
        <end position="147"/>
    </location>
</feature>
<evidence type="ECO:0000313" key="3">
    <source>
        <dbReference type="Proteomes" id="UP000295781"/>
    </source>
</evidence>
<protein>
    <submittedName>
        <fullName evidence="2">Uncharacterized protein</fullName>
    </submittedName>
</protein>
<feature type="compositionally biased region" description="Pro residues" evidence="1">
    <location>
        <begin position="125"/>
        <end position="144"/>
    </location>
</feature>
<evidence type="ECO:0000256" key="1">
    <source>
        <dbReference type="SAM" id="MobiDB-lite"/>
    </source>
</evidence>
<dbReference type="OrthoDB" id="5510616at2"/>
<accession>A0A4P2Q5Z4</accession>